<dbReference type="VEuPathDB" id="FungiDB:DIURU_005642"/>
<name>A0A642UEX0_DIURU</name>
<dbReference type="AlphaFoldDB" id="A0A642UEX0"/>
<keyword evidence="4" id="KW-1185">Reference proteome</keyword>
<dbReference type="EMBL" id="SWFT01000163">
    <property type="protein sequence ID" value="KAA8896630.1"/>
    <property type="molecule type" value="Genomic_DNA"/>
</dbReference>
<dbReference type="InterPro" id="IPR004000">
    <property type="entry name" value="Actin"/>
</dbReference>
<feature type="compositionally biased region" description="Basic and acidic residues" evidence="2">
    <location>
        <begin position="64"/>
        <end position="77"/>
    </location>
</feature>
<organism evidence="3 4">
    <name type="scientific">Diutina rugosa</name>
    <name type="common">Yeast</name>
    <name type="synonym">Candida rugosa</name>
    <dbReference type="NCBI Taxonomy" id="5481"/>
    <lineage>
        <taxon>Eukaryota</taxon>
        <taxon>Fungi</taxon>
        <taxon>Dikarya</taxon>
        <taxon>Ascomycota</taxon>
        <taxon>Saccharomycotina</taxon>
        <taxon>Pichiomycetes</taxon>
        <taxon>Debaryomycetaceae</taxon>
        <taxon>Diutina</taxon>
    </lineage>
</organism>
<dbReference type="InterPro" id="IPR043129">
    <property type="entry name" value="ATPase_NBD"/>
</dbReference>
<sequence>MDNSSPPPVLKREETPMEPIAPDDTNAALTTESAQATPAAEDTEDGATAEPEVKRPRKATAKRSSAEANRKRKDDKATSAATLAQLGRDTGISRAEEENGFALTSVRSTPLINQKNYFTDYLKKDEQVGFIRTWRKERDFVTRVKKGQVDEQTLEDAINGNSDICNFEYFDVNEVVSEMNKNKSTPVTSNTEDPIKDDDDDDDIDDDEEGGDKSKNGYDVIVIHPGSSYTRIGRATDTVPKAVPTVIAVPTTNPPHQDGEPQPHRDNSAESVTFGEEFDSIKEVINKDFRARMKYYKRRILPNSHETACNFNRKQSYEEIPDHNDPDKVEWINLSEDKYKDHKFFVGDDALKLPIDSKMPSGAYPQWKLRYPIVEGRFNENSPDYNSPQEIMGDLTNIIVQSLSDQDVTNLDKLKCILIIPDLYDKTYVETWMSIILKLVGFSRVGVIQESVAATFGAGATSACVVDVGAQTTSIACVEEGMIVNDSRIRLNYGGDQVTELFMKFLLEGNFPYNDINLRRHNDDWQLAQQLKESYCTFQDADIAVQLYNFYKRKPYETTKKYDFKVFDSVMMAPLGLYFPKIFGVNPTSIPELASTNDLETAGRLFSVSVDQYSDTYDNPVSRSQQLLGERPPYSDLTDEQTLLKLCDFKPSGPPAGPDPQLSAVSLEKAIIESITNTGLSLDMSKTKKMYDNLLIVGGGLATIPGFDSVLADRISIWRPKFLSTDNTAKVIEFAKKELKRGEDKWVELINELKLQRRTSPDQTLADIELTPEEIADIDAQSEVTIDLEAVDAICEQGEPLSVSVLPPPREFDPQMLTWKGGSVFGRLKVVQELWITKNDWEMLASRCLYYKSLWQY</sequence>
<protein>
    <submittedName>
        <fullName evidence="3">Uncharacterized protein</fullName>
    </submittedName>
</protein>
<dbReference type="Proteomes" id="UP000449547">
    <property type="component" value="Unassembled WGS sequence"/>
</dbReference>
<dbReference type="SUPFAM" id="SSF53067">
    <property type="entry name" value="Actin-like ATPase domain"/>
    <property type="match status" value="2"/>
</dbReference>
<feature type="compositionally biased region" description="Polar residues" evidence="2">
    <location>
        <begin position="182"/>
        <end position="192"/>
    </location>
</feature>
<evidence type="ECO:0000256" key="2">
    <source>
        <dbReference type="SAM" id="MobiDB-lite"/>
    </source>
</evidence>
<dbReference type="CDD" id="cd10206">
    <property type="entry name" value="ASKHA_NBD_Arp8-like"/>
    <property type="match status" value="1"/>
</dbReference>
<evidence type="ECO:0000313" key="4">
    <source>
        <dbReference type="Proteomes" id="UP000449547"/>
    </source>
</evidence>
<gene>
    <name evidence="3" type="ORF">DIURU_005642</name>
</gene>
<dbReference type="Gene3D" id="3.90.640.10">
    <property type="entry name" value="Actin, Chain A, domain 4"/>
    <property type="match status" value="1"/>
</dbReference>
<feature type="compositionally biased region" description="Acidic residues" evidence="2">
    <location>
        <begin position="195"/>
        <end position="210"/>
    </location>
</feature>
<dbReference type="PANTHER" id="PTHR11937">
    <property type="entry name" value="ACTIN"/>
    <property type="match status" value="1"/>
</dbReference>
<reference evidence="3 4" key="1">
    <citation type="submission" date="2019-07" db="EMBL/GenBank/DDBJ databases">
        <title>Genome assembly of two rare yeast pathogens: Diutina rugosa and Trichomonascus ciferrii.</title>
        <authorList>
            <person name="Mixao V."/>
            <person name="Saus E."/>
            <person name="Hansen A."/>
            <person name="Lass-Flor C."/>
            <person name="Gabaldon T."/>
        </authorList>
    </citation>
    <scope>NUCLEOTIDE SEQUENCE [LARGE SCALE GENOMIC DNA]</scope>
    <source>
        <strain evidence="3 4">CBS 613</strain>
    </source>
</reference>
<comment type="caution">
    <text evidence="3">The sequence shown here is derived from an EMBL/GenBank/DDBJ whole genome shotgun (WGS) entry which is preliminary data.</text>
</comment>
<comment type="similarity">
    <text evidence="1">Belongs to the actin family.</text>
</comment>
<feature type="region of interest" description="Disordered" evidence="2">
    <location>
        <begin position="1"/>
        <end position="94"/>
    </location>
</feature>
<proteinExistence type="inferred from homology"/>
<dbReference type="GeneID" id="54784293"/>
<evidence type="ECO:0000256" key="1">
    <source>
        <dbReference type="RuleBase" id="RU000487"/>
    </source>
</evidence>
<dbReference type="Gene3D" id="3.30.420.580">
    <property type="match status" value="1"/>
</dbReference>
<dbReference type="OMA" id="AYKCMWA"/>
<dbReference type="Pfam" id="PF00022">
    <property type="entry name" value="Actin"/>
    <property type="match status" value="1"/>
</dbReference>
<evidence type="ECO:0000313" key="3">
    <source>
        <dbReference type="EMBL" id="KAA8896630.1"/>
    </source>
</evidence>
<accession>A0A642UEX0</accession>
<dbReference type="RefSeq" id="XP_034009490.1">
    <property type="nucleotide sequence ID" value="XM_034158647.1"/>
</dbReference>
<feature type="region of interest" description="Disordered" evidence="2">
    <location>
        <begin position="181"/>
        <end position="219"/>
    </location>
</feature>
<dbReference type="SMART" id="SM00268">
    <property type="entry name" value="ACTIN"/>
    <property type="match status" value="1"/>
</dbReference>
<dbReference type="Gene3D" id="3.30.420.40">
    <property type="match status" value="1"/>
</dbReference>
<dbReference type="OrthoDB" id="5572108at2759"/>